<feature type="region of interest" description="Disordered" evidence="1">
    <location>
        <begin position="392"/>
        <end position="414"/>
    </location>
</feature>
<dbReference type="EMBL" id="JBHMCY010000031">
    <property type="protein sequence ID" value="MFB9464522.1"/>
    <property type="molecule type" value="Genomic_DNA"/>
</dbReference>
<proteinExistence type="predicted"/>
<dbReference type="Pfam" id="PF04860">
    <property type="entry name" value="Phage_portal"/>
    <property type="match status" value="1"/>
</dbReference>
<dbReference type="InterPro" id="IPR006427">
    <property type="entry name" value="Portal_HK97"/>
</dbReference>
<feature type="region of interest" description="Disordered" evidence="1">
    <location>
        <begin position="1"/>
        <end position="22"/>
    </location>
</feature>
<keyword evidence="3" id="KW-1185">Reference proteome</keyword>
<evidence type="ECO:0000313" key="2">
    <source>
        <dbReference type="EMBL" id="MFB9464522.1"/>
    </source>
</evidence>
<accession>A0ABV5N2T1</accession>
<dbReference type="RefSeq" id="WP_381347149.1">
    <property type="nucleotide sequence ID" value="NZ_JBHMCY010000031.1"/>
</dbReference>
<evidence type="ECO:0000313" key="3">
    <source>
        <dbReference type="Proteomes" id="UP001589709"/>
    </source>
</evidence>
<name>A0ABV5N2T1_9ACTN</name>
<comment type="caution">
    <text evidence="2">The sequence shown here is derived from an EMBL/GenBank/DDBJ whole genome shotgun (WGS) entry which is preliminary data.</text>
</comment>
<dbReference type="NCBIfam" id="TIGR01537">
    <property type="entry name" value="portal_HK97"/>
    <property type="match status" value="1"/>
</dbReference>
<dbReference type="Proteomes" id="UP001589709">
    <property type="component" value="Unassembled WGS sequence"/>
</dbReference>
<gene>
    <name evidence="2" type="ORF">ACFF45_17850</name>
</gene>
<sequence>MLRQQERSRRKSLPPLTGTRTAADVTVTPERALQLAVVYSCVRLLAETGSMLPTGVYRREGASRVPFDEHPASPLLTYQANPGLPSGELWAQVLGWMLLRGNAAVYIERSNGGQPVGLWPIAWTSVEPRRVKETGELVYKITLEDDEWAPIREADGLVRAENLLHFRSFGIGGVEGLSPIGMARQAVGTGYAATAYIGGFFARDASPGGMVSVPGKLTDAQWERLNRQWLDLHEGFDNSHRLGVLEGGASWQKTTLSPADAQFLEVYKLTRTEIAGIYGVPPHMVGDVDKSTSWGSGIEQQSLGYVIYSLMSWLTRVERTARQLFGGDPALYMRFNPDALLRGDTAQRFAGYAQARQWGWMSVNEIRAKEDQPPIEGGDDYLQPLNMVPAGSAAPAEQRALPRRPHVRADTAESPSLEELPAWVQRHHEQIAEYFAGQGERVVAALGLRPDAAAEEIIDEAAENEELTAILLQLARGLVGEVGAQTAATLGGAFAAEQSLAVLAAGAAATAANINATTVRELAHQFTVSNAPRDVLDMFGRMTESRAQQLARARVNYLSAFGAHEGAKQAGARTKTWRVWDPNPRPSHAEADGQTVGMREMFTIGTHQGRWPHDYLLGVDEIAGCTCRLQFNL</sequence>
<dbReference type="InterPro" id="IPR006944">
    <property type="entry name" value="Phage/GTA_portal"/>
</dbReference>
<evidence type="ECO:0000256" key="1">
    <source>
        <dbReference type="SAM" id="MobiDB-lite"/>
    </source>
</evidence>
<reference evidence="2 3" key="1">
    <citation type="submission" date="2024-09" db="EMBL/GenBank/DDBJ databases">
        <authorList>
            <person name="Sun Q."/>
            <person name="Mori K."/>
        </authorList>
    </citation>
    <scope>NUCLEOTIDE SEQUENCE [LARGE SCALE GENOMIC DNA]</scope>
    <source>
        <strain evidence="2 3">JCM 6917</strain>
    </source>
</reference>
<organism evidence="2 3">
    <name type="scientific">Streptomyces cinereospinus</name>
    <dbReference type="NCBI Taxonomy" id="285561"/>
    <lineage>
        <taxon>Bacteria</taxon>
        <taxon>Bacillati</taxon>
        <taxon>Actinomycetota</taxon>
        <taxon>Actinomycetes</taxon>
        <taxon>Kitasatosporales</taxon>
        <taxon>Streptomycetaceae</taxon>
        <taxon>Streptomyces</taxon>
    </lineage>
</organism>
<protein>
    <submittedName>
        <fullName evidence="2">Phage portal protein</fullName>
    </submittedName>
</protein>